<dbReference type="SUPFAM" id="SSF51905">
    <property type="entry name" value="FAD/NAD(P)-binding domain"/>
    <property type="match status" value="1"/>
</dbReference>
<accession>A0ABR6BDV4</accession>
<dbReference type="Gene3D" id="3.50.50.60">
    <property type="entry name" value="FAD/NAD(P)-binding domain"/>
    <property type="match status" value="1"/>
</dbReference>
<evidence type="ECO:0000313" key="4">
    <source>
        <dbReference type="Proteomes" id="UP000517916"/>
    </source>
</evidence>
<gene>
    <name evidence="3" type="ORF">BC739_002245</name>
</gene>
<evidence type="ECO:0000259" key="2">
    <source>
        <dbReference type="Pfam" id="PF01494"/>
    </source>
</evidence>
<sequence>MSKVDDNTTVVIVGAGVAGLTLGNFLLSSGIDCVILEKRNREYVEQRQRAGVIDTRAARMFREWGLADRVVGGVPFESALNFRIDGRTRPLQFGSEDHGDGRFCPQQVLVRNLIDVFLSDGGDLRFDVEVSLDTIVGDQRPLVRYRDSTGTTRVISCEFVAGCDGDRGVSRTAIPSEHLTRYSHEYGYAWLTVLAEVPANHQSMMALHPRGFAGQFARGPHASRFYLQCPLDSSTSEWTDERIWDELETRFGEPMATRGRIAGTQLVPLRSVVYSPMSYGRLYLLGDAAHIVPPMSAKGMNLALHDADLFAKAVVHHQTHGQDSSLLDSYSSTCLRHVWNYQAFAVWWTELVHNAGDASYQGEFRRQIARADLERLFDSGSANRLFSEFITGLNY</sequence>
<dbReference type="InterPro" id="IPR050631">
    <property type="entry name" value="PheA/TfdB_FAD_monoxygenase"/>
</dbReference>
<dbReference type="GO" id="GO:0032259">
    <property type="term" value="P:methylation"/>
    <property type="evidence" value="ECO:0007669"/>
    <property type="project" value="UniProtKB-KW"/>
</dbReference>
<dbReference type="EC" id="1.14.13.2" evidence="3"/>
<feature type="domain" description="FAD-binding" evidence="2">
    <location>
        <begin position="8"/>
        <end position="342"/>
    </location>
</feature>
<dbReference type="SUPFAM" id="SSF54373">
    <property type="entry name" value="FAD-linked reductases, C-terminal domain"/>
    <property type="match status" value="1"/>
</dbReference>
<comment type="caution">
    <text evidence="3">The sequence shown here is derived from an EMBL/GenBank/DDBJ whole genome shotgun (WGS) entry which is preliminary data.</text>
</comment>
<proteinExistence type="predicted"/>
<dbReference type="InterPro" id="IPR002938">
    <property type="entry name" value="FAD-bd"/>
</dbReference>
<dbReference type="Gene3D" id="3.30.9.10">
    <property type="entry name" value="D-Amino Acid Oxidase, subunit A, domain 2"/>
    <property type="match status" value="1"/>
</dbReference>
<reference evidence="3 4" key="1">
    <citation type="submission" date="2020-08" db="EMBL/GenBank/DDBJ databases">
        <title>Genomic Encyclopedia of Archaeal and Bacterial Type Strains, Phase II (KMG-II): from individual species to whole genera.</title>
        <authorList>
            <person name="Goeker M."/>
        </authorList>
    </citation>
    <scope>NUCLEOTIDE SEQUENCE [LARGE SCALE GENOMIC DNA]</scope>
    <source>
        <strain evidence="3 4">DSM 43850</strain>
    </source>
</reference>
<keyword evidence="4" id="KW-1185">Reference proteome</keyword>
<keyword evidence="1 3" id="KW-0560">Oxidoreductase</keyword>
<dbReference type="GO" id="GO:0018659">
    <property type="term" value="F:4-hydroxybenzoate 3-monooxygenase activity"/>
    <property type="evidence" value="ECO:0007669"/>
    <property type="project" value="UniProtKB-EC"/>
</dbReference>
<protein>
    <submittedName>
        <fullName evidence="3">p-hydroxybenzoate 3-monooxygenase</fullName>
        <ecNumber evidence="3">1.14.13.2</ecNumber>
    </submittedName>
</protein>
<dbReference type="GO" id="GO:0008168">
    <property type="term" value="F:methyltransferase activity"/>
    <property type="evidence" value="ECO:0007669"/>
    <property type="project" value="UniProtKB-KW"/>
</dbReference>
<keyword evidence="3" id="KW-0808">Transferase</keyword>
<dbReference type="Pfam" id="PF01494">
    <property type="entry name" value="FAD_binding_3"/>
    <property type="match status" value="1"/>
</dbReference>
<dbReference type="PANTHER" id="PTHR43476:SF5">
    <property type="entry name" value="FAD-DEPENDENT MONOOXYGENASE"/>
    <property type="match status" value="1"/>
</dbReference>
<name>A0ABR6BDV4_9PSEU</name>
<dbReference type="NCBIfam" id="NF006091">
    <property type="entry name" value="PRK08243.1"/>
    <property type="match status" value="1"/>
</dbReference>
<dbReference type="InterPro" id="IPR036188">
    <property type="entry name" value="FAD/NAD-bd_sf"/>
</dbReference>
<dbReference type="PANTHER" id="PTHR43476">
    <property type="entry name" value="3-(3-HYDROXY-PHENYL)PROPIONATE/3-HYDROXYCINNAMIC ACID HYDROXYLASE"/>
    <property type="match status" value="1"/>
</dbReference>
<dbReference type="EMBL" id="JACJID010000002">
    <property type="protein sequence ID" value="MBA8925046.1"/>
    <property type="molecule type" value="Genomic_DNA"/>
</dbReference>
<dbReference type="RefSeq" id="WP_182837185.1">
    <property type="nucleotide sequence ID" value="NZ_BAAABQ010000068.1"/>
</dbReference>
<dbReference type="Proteomes" id="UP000517916">
    <property type="component" value="Unassembled WGS sequence"/>
</dbReference>
<evidence type="ECO:0000256" key="1">
    <source>
        <dbReference type="ARBA" id="ARBA00023002"/>
    </source>
</evidence>
<evidence type="ECO:0000313" key="3">
    <source>
        <dbReference type="EMBL" id="MBA8925046.1"/>
    </source>
</evidence>
<dbReference type="PRINTS" id="PR00420">
    <property type="entry name" value="RNGMNOXGNASE"/>
</dbReference>
<keyword evidence="3" id="KW-0489">Methyltransferase</keyword>
<organism evidence="3 4">
    <name type="scientific">Kutzneria viridogrisea</name>
    <dbReference type="NCBI Taxonomy" id="47990"/>
    <lineage>
        <taxon>Bacteria</taxon>
        <taxon>Bacillati</taxon>
        <taxon>Actinomycetota</taxon>
        <taxon>Actinomycetes</taxon>
        <taxon>Pseudonocardiales</taxon>
        <taxon>Pseudonocardiaceae</taxon>
        <taxon>Kutzneria</taxon>
    </lineage>
</organism>